<evidence type="ECO:0008006" key="4">
    <source>
        <dbReference type="Google" id="ProtNLM"/>
    </source>
</evidence>
<reference evidence="2" key="2">
    <citation type="submission" date="2020-09" db="EMBL/GenBank/DDBJ databases">
        <authorList>
            <person name="Sun Q."/>
            <person name="Ohkuma M."/>
        </authorList>
    </citation>
    <scope>NUCLEOTIDE SEQUENCE</scope>
    <source>
        <strain evidence="2">JCM 14359</strain>
    </source>
</reference>
<evidence type="ECO:0000313" key="3">
    <source>
        <dbReference type="Proteomes" id="UP000653099"/>
    </source>
</evidence>
<dbReference type="Proteomes" id="UP000653099">
    <property type="component" value="Unassembled WGS sequence"/>
</dbReference>
<name>A0A830EBU7_9EURY</name>
<feature type="transmembrane region" description="Helical" evidence="1">
    <location>
        <begin position="118"/>
        <end position="143"/>
    </location>
</feature>
<reference evidence="2" key="1">
    <citation type="journal article" date="2014" name="Int. J. Syst. Evol. Microbiol.">
        <title>Complete genome sequence of Corynebacterium casei LMG S-19264T (=DSM 44701T), isolated from a smear-ripened cheese.</title>
        <authorList>
            <consortium name="US DOE Joint Genome Institute (JGI-PGF)"/>
            <person name="Walter F."/>
            <person name="Albersmeier A."/>
            <person name="Kalinowski J."/>
            <person name="Ruckert C."/>
        </authorList>
    </citation>
    <scope>NUCLEOTIDE SEQUENCE</scope>
    <source>
        <strain evidence="2">JCM 14359</strain>
    </source>
</reference>
<proteinExistence type="predicted"/>
<sequence length="153" mass="16016">MLFATHLLAAGLLARRFRASVAWAVVGAALPDLVDKPLASLGIVDLFHSVGHSALLAVVVVPAALLGRAGVAAAVGWASHLLFDAVHVVLNGRAGGALFLVWPLAIPLDPLAIPPGAFFVYYLWSPSFFVEVAIWTGAAAFAVRAWRDRAEAA</sequence>
<keyword evidence="1" id="KW-1133">Transmembrane helix</keyword>
<protein>
    <recommendedName>
        <fullName evidence="4">Metal-dependent hydrolase</fullName>
    </recommendedName>
</protein>
<accession>A0A830EBU7</accession>
<dbReference type="EMBL" id="BMOC01000012">
    <property type="protein sequence ID" value="GGJ09888.1"/>
    <property type="molecule type" value="Genomic_DNA"/>
</dbReference>
<organism evidence="2 3">
    <name type="scientific">Halobellus salinus</name>
    <dbReference type="NCBI Taxonomy" id="931585"/>
    <lineage>
        <taxon>Archaea</taxon>
        <taxon>Methanobacteriati</taxon>
        <taxon>Methanobacteriota</taxon>
        <taxon>Stenosarchaea group</taxon>
        <taxon>Halobacteria</taxon>
        <taxon>Halobacteriales</taxon>
        <taxon>Haloferacaceae</taxon>
        <taxon>Halobellus</taxon>
    </lineage>
</organism>
<feature type="transmembrane region" description="Helical" evidence="1">
    <location>
        <begin position="85"/>
        <end position="106"/>
    </location>
</feature>
<evidence type="ECO:0000313" key="2">
    <source>
        <dbReference type="EMBL" id="GGJ09888.1"/>
    </source>
</evidence>
<keyword evidence="1" id="KW-0472">Membrane</keyword>
<dbReference type="AlphaFoldDB" id="A0A830EBU7"/>
<dbReference type="RefSeq" id="WP_188787248.1">
    <property type="nucleotide sequence ID" value="NZ_BMOC01000012.1"/>
</dbReference>
<keyword evidence="3" id="KW-1185">Reference proteome</keyword>
<evidence type="ECO:0000256" key="1">
    <source>
        <dbReference type="SAM" id="Phobius"/>
    </source>
</evidence>
<dbReference type="OrthoDB" id="200338at2157"/>
<keyword evidence="1" id="KW-0812">Transmembrane</keyword>
<gene>
    <name evidence="2" type="ORF">GCM10008995_19760</name>
</gene>
<comment type="caution">
    <text evidence="2">The sequence shown here is derived from an EMBL/GenBank/DDBJ whole genome shotgun (WGS) entry which is preliminary data.</text>
</comment>
<feature type="transmembrane region" description="Helical" evidence="1">
    <location>
        <begin position="54"/>
        <end position="78"/>
    </location>
</feature>